<dbReference type="InterPro" id="IPR013785">
    <property type="entry name" value="Aldolase_TIM"/>
</dbReference>
<dbReference type="Gene3D" id="3.20.20.70">
    <property type="entry name" value="Aldolase class I"/>
    <property type="match status" value="1"/>
</dbReference>
<dbReference type="Proteomes" id="UP000653127">
    <property type="component" value="Unassembled WGS sequence"/>
</dbReference>
<keyword evidence="1 7" id="KW-0378">Hydrolase</keyword>
<organism evidence="7 8">
    <name type="scientific">Ligaoa zhengdingensis</name>
    <dbReference type="NCBI Taxonomy" id="2763658"/>
    <lineage>
        <taxon>Bacteria</taxon>
        <taxon>Bacillati</taxon>
        <taxon>Bacillota</taxon>
        <taxon>Clostridia</taxon>
        <taxon>Eubacteriales</taxon>
        <taxon>Oscillospiraceae</taxon>
        <taxon>Ligaoa</taxon>
    </lineage>
</organism>
<dbReference type="SMART" id="SM00776">
    <property type="entry name" value="NPCBM"/>
    <property type="match status" value="1"/>
</dbReference>
<name>A0A926I3Z4_9FIRM</name>
<protein>
    <submittedName>
        <fullName evidence="7">Glycoside hydrolase family 97 catalytic domain-containing protein</fullName>
    </submittedName>
</protein>
<evidence type="ECO:0000313" key="7">
    <source>
        <dbReference type="EMBL" id="MBC8545661.1"/>
    </source>
</evidence>
<dbReference type="InterPro" id="IPR029486">
    <property type="entry name" value="GH97_N"/>
</dbReference>
<accession>A0A926I3Z4</accession>
<sequence>MKMRWGKKFLCIILATQLMLASSVCTFAEVVAVPEGVEANHLEIQSDANENVNLLTEGEDKIPTAEDVPQFSDDALMLADLPWIEATSGTGSGIVLTDGTNPGGYPITLWNGEEAVEYGRGFGVNAPSRISYDISDLSYTIFRATAGVDYRAKKDDIPNAGSCNFQIELDGEIVYDSGLMRANTPAAEIDLEIPAGTKKLTLIVTDGKLEGKNTDWGDWVDARLEGDTADPMDFMKFSAAVEENILDIGGTVSIDVEGTRRNGDVIENILDYCTFASDKEVVATVDGNGTITAVGAGTAIITVTAEVDGIVRSGNVSLTVRPSLEDAWSVTSPSENVELLLTQTADGGLNFITISDEKTVIETSNLGLTTSLGDFTSGLAFESRTDAEIDETYPMISGKKSEYRNHCNESTFVFTKEGADAGLKVIVRAYDDGIAFRYAIDGDESFTISSEATSFQVPADSQTTMMRYYGLGHCYEDEYINGKIEDTVGLIYNMPLLYRTPDGEWALLTEAALNGTYTGSVLVGATGNRLDVKFTEKQGDKPVEAQAPWASPWRTAIIGGAKEIVENTMTENLSEPCKIEDTSWIKPATTAWTWYVTPGKEAQGDPELVKKYIDVAAEFGWKYYLMDEGWQPRTGSAGSGLRWEGIPDWLPDMIEYADSKGIGIMAWVASGDLNTPKKREFIKELADLGIVGMKIDFFNNESQAGMKLYDDIYEACAENHMMLDIHGCNKPTGEIRTWPNLLTREGIKAQEHNTVKADLNSMFVFTRAAVGPADYNPAIDLKLGGNVTAGHKVALNILYETGLPCPSDKAETYHRLKLFTLMEEMPARWDDIHFIEGIPGESATIARRNGEEWYVAAITTQAREAELPLDFLSDGEYYAYLYKDGAGRWDIDFEIQKVTKADTLTIPMKENGGYTVKLVRETPILPEDVTLNQSTLEIQNGSSDQLRVVFAPAESEHISYVEWTSSNDSIVSVDSNGILTAHKLGTAYVTAKVTVPMDGAEAVYTAPCKVTVVRNKSYQLTSPWKRERPDPKFQLNSATSVTLYPLNGEMAPSGSTVKNLLSFEPEDEDFTLTVKCDFAPTGNFMTAGITVMANSNRYVGTWRRYHKGFGGNIFEGILLDGKFDEPRLPDTYMGQPAYLKLEKHGDVFTHFYSLDNATWEKIAEHTLALKDGEKWTITLMACAGANTADTDIPAIMEDFTYNGEVIPFATIDSDVLQVKSVETLDNIAVAKGTAADALGLPATVSVDLANGATTDLEVEWNLSAYQKDMDGAYTLTGTLLLTDGLANDAQFTASVKVVVGEGKKPDRKPGSSSHNSISSDYWNEIIEKINNTAKGGTVNATLESGAMTPATVIDAAAAKGVKLNIEIGGKAYLLSNYAIDASAVHYSAAELIAMADGEQAAQSGAINLNPETGGEVGAAVAPTIDSAAAPAGEANSANETIGGVQAAAETAVGLPVWTIVAMAIAAAAVMGGTALVLLCRRNKD</sequence>
<dbReference type="GO" id="GO:0030246">
    <property type="term" value="F:carbohydrate binding"/>
    <property type="evidence" value="ECO:0007669"/>
    <property type="project" value="InterPro"/>
</dbReference>
<gene>
    <name evidence="7" type="ORF">H8711_01745</name>
</gene>
<feature type="signal peptide" evidence="4">
    <location>
        <begin position="1"/>
        <end position="28"/>
    </location>
</feature>
<dbReference type="Pfam" id="PF14509">
    <property type="entry name" value="GH97_C"/>
    <property type="match status" value="1"/>
</dbReference>
<dbReference type="InterPro" id="IPR013222">
    <property type="entry name" value="Glyco_hyd_98_carb-bd"/>
</dbReference>
<dbReference type="InterPro" id="IPR011081">
    <property type="entry name" value="Big_4"/>
</dbReference>
<dbReference type="InterPro" id="IPR019563">
    <property type="entry name" value="GH97_catalytic"/>
</dbReference>
<dbReference type="Pfam" id="PF07532">
    <property type="entry name" value="Big_4"/>
    <property type="match status" value="1"/>
</dbReference>
<dbReference type="Gene3D" id="2.60.120.200">
    <property type="match status" value="1"/>
</dbReference>
<reference evidence="7" key="1">
    <citation type="submission" date="2020-08" db="EMBL/GenBank/DDBJ databases">
        <title>Genome public.</title>
        <authorList>
            <person name="Liu C."/>
            <person name="Sun Q."/>
        </authorList>
    </citation>
    <scope>NUCLEOTIDE SEQUENCE</scope>
    <source>
        <strain evidence="7">NSJ-31</strain>
    </source>
</reference>
<dbReference type="GO" id="GO:0016798">
    <property type="term" value="F:hydrolase activity, acting on glycosyl bonds"/>
    <property type="evidence" value="ECO:0007669"/>
    <property type="project" value="UniProtKB-KW"/>
</dbReference>
<feature type="chain" id="PRO_5037552292" evidence="4">
    <location>
        <begin position="29"/>
        <end position="1484"/>
    </location>
</feature>
<dbReference type="Pfam" id="PF02368">
    <property type="entry name" value="Big_2"/>
    <property type="match status" value="2"/>
</dbReference>
<dbReference type="InterPro" id="IPR013320">
    <property type="entry name" value="ConA-like_dom_sf"/>
</dbReference>
<dbReference type="PANTHER" id="PTHR35803:SF2">
    <property type="entry name" value="RETAINING ALPHA-GALACTOSIDASE"/>
    <property type="match status" value="1"/>
</dbReference>
<dbReference type="InterPro" id="IPR013780">
    <property type="entry name" value="Glyco_hydro_b"/>
</dbReference>
<dbReference type="RefSeq" id="WP_249281812.1">
    <property type="nucleotide sequence ID" value="NZ_JACRST010000001.1"/>
</dbReference>
<dbReference type="InterPro" id="IPR014718">
    <property type="entry name" value="GH-type_carb-bd"/>
</dbReference>
<keyword evidence="4" id="KW-0732">Signal</keyword>
<dbReference type="PANTHER" id="PTHR35803">
    <property type="entry name" value="GLUCAN 1,4-ALPHA-GLUCOSIDASE SUSB-RELATED"/>
    <property type="match status" value="1"/>
</dbReference>
<dbReference type="Gene3D" id="2.60.120.1060">
    <property type="entry name" value="NPCBM/NEW2 domain"/>
    <property type="match status" value="1"/>
</dbReference>
<dbReference type="SMART" id="SM00635">
    <property type="entry name" value="BID_2"/>
    <property type="match status" value="1"/>
</dbReference>
<keyword evidence="3" id="KW-1133">Transmembrane helix</keyword>
<keyword evidence="8" id="KW-1185">Reference proteome</keyword>
<dbReference type="InterPro" id="IPR003343">
    <property type="entry name" value="Big_2"/>
</dbReference>
<keyword evidence="2" id="KW-0326">Glycosidase</keyword>
<evidence type="ECO:0000256" key="3">
    <source>
        <dbReference type="SAM" id="Phobius"/>
    </source>
</evidence>
<dbReference type="InterPro" id="IPR008964">
    <property type="entry name" value="Invasin/intimin_cell_adhesion"/>
</dbReference>
<dbReference type="EMBL" id="JACRST010000001">
    <property type="protein sequence ID" value="MBC8545661.1"/>
    <property type="molecule type" value="Genomic_DNA"/>
</dbReference>
<evidence type="ECO:0000256" key="4">
    <source>
        <dbReference type="SAM" id="SignalP"/>
    </source>
</evidence>
<comment type="caution">
    <text evidence="7">The sequence shown here is derived from an EMBL/GenBank/DDBJ whole genome shotgun (WGS) entry which is preliminary data.</text>
</comment>
<feature type="transmembrane region" description="Helical" evidence="3">
    <location>
        <begin position="1454"/>
        <end position="1478"/>
    </location>
</feature>
<keyword evidence="3" id="KW-0812">Transmembrane</keyword>
<keyword evidence="3" id="KW-0472">Membrane</keyword>
<dbReference type="InterPro" id="IPR041542">
    <property type="entry name" value="GH43_C2"/>
</dbReference>
<evidence type="ECO:0000256" key="1">
    <source>
        <dbReference type="ARBA" id="ARBA00022801"/>
    </source>
</evidence>
<dbReference type="Pfam" id="PF17851">
    <property type="entry name" value="GH43_C2"/>
    <property type="match status" value="1"/>
</dbReference>
<dbReference type="Gene3D" id="2.60.40.1080">
    <property type="match status" value="2"/>
</dbReference>
<dbReference type="SUPFAM" id="SSF49785">
    <property type="entry name" value="Galactose-binding domain-like"/>
    <property type="match status" value="1"/>
</dbReference>
<dbReference type="Pfam" id="PF08305">
    <property type="entry name" value="NPCBM"/>
    <property type="match status" value="1"/>
</dbReference>
<feature type="domain" description="Glycosyl hydrolase family 98 putative carbohydrate-binding module" evidence="6">
    <location>
        <begin position="72"/>
        <end position="226"/>
    </location>
</feature>
<evidence type="ECO:0000313" key="8">
    <source>
        <dbReference type="Proteomes" id="UP000653127"/>
    </source>
</evidence>
<feature type="domain" description="BIG2" evidence="5">
    <location>
        <begin position="925"/>
        <end position="1006"/>
    </location>
</feature>
<dbReference type="Gene3D" id="2.60.40.1180">
    <property type="entry name" value="Golgi alpha-mannosidase II"/>
    <property type="match status" value="1"/>
</dbReference>
<dbReference type="SUPFAM" id="SSF49373">
    <property type="entry name" value="Invasin/intimin cell-adhesion fragments"/>
    <property type="match status" value="2"/>
</dbReference>
<dbReference type="Pfam" id="PF10566">
    <property type="entry name" value="Glyco_hydro_97"/>
    <property type="match status" value="1"/>
</dbReference>
<evidence type="ECO:0000256" key="2">
    <source>
        <dbReference type="ARBA" id="ARBA00023295"/>
    </source>
</evidence>
<dbReference type="SUPFAM" id="SSF51445">
    <property type="entry name" value="(Trans)glycosidases"/>
    <property type="match status" value="1"/>
</dbReference>
<dbReference type="InterPro" id="IPR008979">
    <property type="entry name" value="Galactose-bd-like_sf"/>
</dbReference>
<dbReference type="Pfam" id="PF14508">
    <property type="entry name" value="GH97_N"/>
    <property type="match status" value="1"/>
</dbReference>
<evidence type="ECO:0000259" key="5">
    <source>
        <dbReference type="SMART" id="SM00635"/>
    </source>
</evidence>
<dbReference type="SUPFAM" id="SSF49899">
    <property type="entry name" value="Concanavalin A-like lectins/glucanases"/>
    <property type="match status" value="1"/>
</dbReference>
<dbReference type="InterPro" id="IPR038637">
    <property type="entry name" value="NPCBM_sf"/>
</dbReference>
<dbReference type="InterPro" id="IPR017853">
    <property type="entry name" value="GH"/>
</dbReference>
<dbReference type="InterPro" id="IPR029483">
    <property type="entry name" value="GH97_C"/>
</dbReference>
<proteinExistence type="predicted"/>
<evidence type="ECO:0000259" key="6">
    <source>
        <dbReference type="SMART" id="SM00776"/>
    </source>
</evidence>
<dbReference type="Gene3D" id="2.70.98.10">
    <property type="match status" value="1"/>
</dbReference>
<dbReference type="InterPro" id="IPR052720">
    <property type="entry name" value="Glycosyl_hydrolase_97"/>
</dbReference>